<evidence type="ECO:0000313" key="1">
    <source>
        <dbReference type="EMBL" id="KAE8336258.1"/>
    </source>
</evidence>
<dbReference type="Gene3D" id="3.40.50.720">
    <property type="entry name" value="NAD(P)-binding Rossmann-like Domain"/>
    <property type="match status" value="1"/>
</dbReference>
<dbReference type="OrthoDB" id="2735536at2759"/>
<name>A0A5N6XTA0_9EURO</name>
<sequence length="136" mass="15582">MTVRRIIHSEIFGSMMGWTRELVNGDPTALSVFLEQWYVDVEDVARLCLVGLLDPSVQSERIFAFAQQMNWFDSVSILRQLHPKKTLIPDVPGEDIRDRTDVLPQGRAEELLRTFYGLPGWTSIRDSLEKGIESCE</sequence>
<dbReference type="Proteomes" id="UP000325558">
    <property type="component" value="Unassembled WGS sequence"/>
</dbReference>
<reference evidence="1" key="1">
    <citation type="submission" date="2019-04" db="EMBL/GenBank/DDBJ databases">
        <title>Friends and foes A comparative genomics study of 23 Aspergillus species from section Flavi.</title>
        <authorList>
            <consortium name="DOE Joint Genome Institute"/>
            <person name="Kjaerbolling I."/>
            <person name="Vesth T."/>
            <person name="Frisvad J.C."/>
            <person name="Nybo J.L."/>
            <person name="Theobald S."/>
            <person name="Kildgaard S."/>
            <person name="Isbrandt T."/>
            <person name="Kuo A."/>
            <person name="Sato A."/>
            <person name="Lyhne E.K."/>
            <person name="Kogle M.E."/>
            <person name="Wiebenga A."/>
            <person name="Kun R.S."/>
            <person name="Lubbers R.J."/>
            <person name="Makela M.R."/>
            <person name="Barry K."/>
            <person name="Chovatia M."/>
            <person name="Clum A."/>
            <person name="Daum C."/>
            <person name="Haridas S."/>
            <person name="He G."/>
            <person name="LaButti K."/>
            <person name="Lipzen A."/>
            <person name="Mondo S."/>
            <person name="Riley R."/>
            <person name="Salamov A."/>
            <person name="Simmons B.A."/>
            <person name="Magnuson J.K."/>
            <person name="Henrissat B."/>
            <person name="Mortensen U.H."/>
            <person name="Larsen T.O."/>
            <person name="Devries R.P."/>
            <person name="Grigoriev I.V."/>
            <person name="Machida M."/>
            <person name="Baker S.E."/>
            <person name="Andersen M.R."/>
        </authorList>
    </citation>
    <scope>NUCLEOTIDE SEQUENCE</scope>
    <source>
        <strain evidence="1">CBS 117612</strain>
    </source>
</reference>
<gene>
    <name evidence="1" type="ORF">BDV24DRAFT_168399</name>
</gene>
<organism evidence="1">
    <name type="scientific">Aspergillus arachidicola</name>
    <dbReference type="NCBI Taxonomy" id="656916"/>
    <lineage>
        <taxon>Eukaryota</taxon>
        <taxon>Fungi</taxon>
        <taxon>Dikarya</taxon>
        <taxon>Ascomycota</taxon>
        <taxon>Pezizomycotina</taxon>
        <taxon>Eurotiomycetes</taxon>
        <taxon>Eurotiomycetidae</taxon>
        <taxon>Eurotiales</taxon>
        <taxon>Aspergillaceae</taxon>
        <taxon>Aspergillus</taxon>
        <taxon>Aspergillus subgen. Circumdati</taxon>
    </lineage>
</organism>
<dbReference type="AlphaFoldDB" id="A0A5N6XTA0"/>
<proteinExistence type="predicted"/>
<protein>
    <submittedName>
        <fullName evidence="1">Uncharacterized protein</fullName>
    </submittedName>
</protein>
<dbReference type="EMBL" id="ML737198">
    <property type="protein sequence ID" value="KAE8336258.1"/>
    <property type="molecule type" value="Genomic_DNA"/>
</dbReference>
<accession>A0A5N6XTA0</accession>